<evidence type="ECO:0000313" key="2">
    <source>
        <dbReference type="EMBL" id="MDK7394220.1"/>
    </source>
</evidence>
<accession>A0AAP5L5E4</accession>
<dbReference type="Proteomes" id="UP001174229">
    <property type="component" value="Unassembled WGS sequence"/>
</dbReference>
<evidence type="ECO:0000256" key="1">
    <source>
        <dbReference type="SAM" id="Phobius"/>
    </source>
</evidence>
<feature type="transmembrane region" description="Helical" evidence="1">
    <location>
        <begin position="68"/>
        <end position="84"/>
    </location>
</feature>
<dbReference type="EMBL" id="JAPNPE010000013">
    <property type="protein sequence ID" value="MDK7394220.1"/>
    <property type="molecule type" value="Genomic_DNA"/>
</dbReference>
<keyword evidence="1" id="KW-0472">Membrane</keyword>
<protein>
    <submittedName>
        <fullName evidence="2">Uncharacterized protein</fullName>
    </submittedName>
</protein>
<organism evidence="2 3">
    <name type="scientific">Bacillus pacificus</name>
    <dbReference type="NCBI Taxonomy" id="2026187"/>
    <lineage>
        <taxon>Bacteria</taxon>
        <taxon>Bacillati</taxon>
        <taxon>Bacillota</taxon>
        <taxon>Bacilli</taxon>
        <taxon>Bacillales</taxon>
        <taxon>Bacillaceae</taxon>
        <taxon>Bacillus</taxon>
        <taxon>Bacillus cereus group</taxon>
    </lineage>
</organism>
<reference evidence="2" key="1">
    <citation type="submission" date="2022-11" db="EMBL/GenBank/DDBJ databases">
        <title>WGS-based characterization of Bacillus cereus isolated from food &amp; feed additives.</title>
        <authorList>
            <person name="Bogaerts B."/>
            <person name="Fraiture M.-A."/>
            <person name="Roosens N.H.C."/>
            <person name="De Keersmaecker S.C.J."/>
            <person name="Vanneste K."/>
        </authorList>
    </citation>
    <scope>NUCLEOTIDE SEQUENCE</scope>
    <source>
        <strain evidence="2">74.2</strain>
    </source>
</reference>
<sequence length="180" mass="21221">MKNKTYYLSIIFTSLVCLFLFTKALGFILWINGAPIDKWVAWVGLFAIPIFIYYSFPGRSLKKTQKIVTIVIIIVQIIWLKWAINQSKYYVYVNSNNILPSPYIIQETPNSNTPISLGQRLLTNYTFYKSIHSYLYVRENVTKSDRGIVDWIKHFDSEIKEEEDDGRIYIETYKGKLFFK</sequence>
<keyword evidence="1" id="KW-0812">Transmembrane</keyword>
<feature type="transmembrane region" description="Helical" evidence="1">
    <location>
        <begin position="7"/>
        <end position="33"/>
    </location>
</feature>
<comment type="caution">
    <text evidence="2">The sequence shown here is derived from an EMBL/GenBank/DDBJ whole genome shotgun (WGS) entry which is preliminary data.</text>
</comment>
<keyword evidence="1" id="KW-1133">Transmembrane helix</keyword>
<proteinExistence type="predicted"/>
<dbReference type="RefSeq" id="WP_000792410.1">
    <property type="nucleotide sequence ID" value="NZ_CP099450.1"/>
</dbReference>
<dbReference type="AlphaFoldDB" id="A0AAP5L5E4"/>
<gene>
    <name evidence="2" type="ORF">OWO78_22950</name>
</gene>
<feature type="transmembrane region" description="Helical" evidence="1">
    <location>
        <begin position="39"/>
        <end position="56"/>
    </location>
</feature>
<name>A0AAP5L5E4_9BACI</name>
<evidence type="ECO:0000313" key="3">
    <source>
        <dbReference type="Proteomes" id="UP001174229"/>
    </source>
</evidence>